<comment type="similarity">
    <text evidence="2">Belongs to the asparagine synthetase family.</text>
</comment>
<dbReference type="InterPro" id="IPR017932">
    <property type="entry name" value="GATase_2_dom"/>
</dbReference>
<evidence type="ECO:0000256" key="6">
    <source>
        <dbReference type="ARBA" id="ARBA00022888"/>
    </source>
</evidence>
<accession>A0ABX1YIF8</accession>
<reference evidence="10 11" key="1">
    <citation type="submission" date="2019-10" db="EMBL/GenBank/DDBJ databases">
        <title>Description of Paenibacillus terricola sp. nov.</title>
        <authorList>
            <person name="Carlier A."/>
            <person name="Qi S."/>
        </authorList>
    </citation>
    <scope>NUCLEOTIDE SEQUENCE [LARGE SCALE GENOMIC DNA]</scope>
    <source>
        <strain evidence="10 11">LMG 31459</strain>
    </source>
</reference>
<dbReference type="InterPro" id="IPR051786">
    <property type="entry name" value="ASN_synthetase/amidase"/>
</dbReference>
<keyword evidence="6" id="KW-0061">Asparagine biosynthesis</keyword>
<dbReference type="PANTHER" id="PTHR43284">
    <property type="entry name" value="ASPARAGINE SYNTHETASE (GLUTAMINE-HYDROLYZING)"/>
    <property type="match status" value="1"/>
</dbReference>
<feature type="domain" description="Glutamine amidotransferase type-2" evidence="9">
    <location>
        <begin position="2"/>
        <end position="217"/>
    </location>
</feature>
<comment type="catalytic activity">
    <reaction evidence="8">
        <text>L-aspartate + L-glutamine + ATP + H2O = L-asparagine + L-glutamate + AMP + diphosphate + H(+)</text>
        <dbReference type="Rhea" id="RHEA:12228"/>
        <dbReference type="ChEBI" id="CHEBI:15377"/>
        <dbReference type="ChEBI" id="CHEBI:15378"/>
        <dbReference type="ChEBI" id="CHEBI:29985"/>
        <dbReference type="ChEBI" id="CHEBI:29991"/>
        <dbReference type="ChEBI" id="CHEBI:30616"/>
        <dbReference type="ChEBI" id="CHEBI:33019"/>
        <dbReference type="ChEBI" id="CHEBI:58048"/>
        <dbReference type="ChEBI" id="CHEBI:58359"/>
        <dbReference type="ChEBI" id="CHEBI:456215"/>
        <dbReference type="EC" id="6.3.5.4"/>
    </reaction>
</comment>
<evidence type="ECO:0000259" key="9">
    <source>
        <dbReference type="PROSITE" id="PS51278"/>
    </source>
</evidence>
<comment type="pathway">
    <text evidence="1">Amino-acid biosynthesis; L-asparagine biosynthesis; L-asparagine from L-aspartate (L-Gln route): step 1/1.</text>
</comment>
<dbReference type="EMBL" id="WHOB01000040">
    <property type="protein sequence ID" value="NOU80169.1"/>
    <property type="molecule type" value="Genomic_DNA"/>
</dbReference>
<evidence type="ECO:0000256" key="2">
    <source>
        <dbReference type="ARBA" id="ARBA00005752"/>
    </source>
</evidence>
<evidence type="ECO:0000256" key="7">
    <source>
        <dbReference type="ARBA" id="ARBA00022962"/>
    </source>
</evidence>
<evidence type="ECO:0000313" key="11">
    <source>
        <dbReference type="Proteomes" id="UP000596857"/>
    </source>
</evidence>
<comment type="caution">
    <text evidence="10">The sequence shown here is derived from an EMBL/GenBank/DDBJ whole genome shotgun (WGS) entry which is preliminary data.</text>
</comment>
<evidence type="ECO:0000256" key="1">
    <source>
        <dbReference type="ARBA" id="ARBA00005187"/>
    </source>
</evidence>
<evidence type="ECO:0000256" key="5">
    <source>
        <dbReference type="ARBA" id="ARBA00022840"/>
    </source>
</evidence>
<dbReference type="Pfam" id="PF13537">
    <property type="entry name" value="GATase_7"/>
    <property type="match status" value="1"/>
</dbReference>
<dbReference type="EC" id="6.3.5.4" evidence="3"/>
<dbReference type="Gene3D" id="3.60.20.10">
    <property type="entry name" value="Glutamine Phosphoribosylpyrophosphate, subunit 1, domain 1"/>
    <property type="match status" value="1"/>
</dbReference>
<dbReference type="Pfam" id="PF00733">
    <property type="entry name" value="Asn_synthase"/>
    <property type="match status" value="1"/>
</dbReference>
<dbReference type="PIRSF" id="PIRSF001589">
    <property type="entry name" value="Asn_synthetase_glu-h"/>
    <property type="match status" value="1"/>
</dbReference>
<dbReference type="Gene3D" id="3.40.50.620">
    <property type="entry name" value="HUPs"/>
    <property type="match status" value="2"/>
</dbReference>
<keyword evidence="7" id="KW-0315">Glutamine amidotransferase</keyword>
<evidence type="ECO:0000313" key="10">
    <source>
        <dbReference type="EMBL" id="NOU80169.1"/>
    </source>
</evidence>
<evidence type="ECO:0000256" key="4">
    <source>
        <dbReference type="ARBA" id="ARBA00022741"/>
    </source>
</evidence>
<dbReference type="InterPro" id="IPR014729">
    <property type="entry name" value="Rossmann-like_a/b/a_fold"/>
</dbReference>
<keyword evidence="11" id="KW-1185">Reference proteome</keyword>
<protein>
    <recommendedName>
        <fullName evidence="3">asparagine synthase (glutamine-hydrolyzing)</fullName>
        <ecNumber evidence="3">6.3.5.4</ecNumber>
    </recommendedName>
</protein>
<keyword evidence="5" id="KW-0067">ATP-binding</keyword>
<keyword evidence="4" id="KW-0547">Nucleotide-binding</keyword>
<dbReference type="SUPFAM" id="SSF52402">
    <property type="entry name" value="Adenine nucleotide alpha hydrolases-like"/>
    <property type="match status" value="1"/>
</dbReference>
<dbReference type="CDD" id="cd00712">
    <property type="entry name" value="AsnB"/>
    <property type="match status" value="1"/>
</dbReference>
<evidence type="ECO:0000256" key="8">
    <source>
        <dbReference type="ARBA" id="ARBA00048741"/>
    </source>
</evidence>
<evidence type="ECO:0000256" key="3">
    <source>
        <dbReference type="ARBA" id="ARBA00012737"/>
    </source>
</evidence>
<dbReference type="Proteomes" id="UP000596857">
    <property type="component" value="Unassembled WGS sequence"/>
</dbReference>
<gene>
    <name evidence="10" type="ORF">GC101_14965</name>
</gene>
<dbReference type="PROSITE" id="PS51278">
    <property type="entry name" value="GATASE_TYPE_2"/>
    <property type="match status" value="1"/>
</dbReference>
<name>A0ABX1YIF8_9BACL</name>
<proteinExistence type="inferred from homology"/>
<keyword evidence="6" id="KW-0028">Amino-acid biosynthesis</keyword>
<dbReference type="InterPro" id="IPR029055">
    <property type="entry name" value="Ntn_hydrolases_N"/>
</dbReference>
<dbReference type="InterPro" id="IPR001962">
    <property type="entry name" value="Asn_synthase"/>
</dbReference>
<dbReference type="InterPro" id="IPR006426">
    <property type="entry name" value="Asn_synth_AEB"/>
</dbReference>
<dbReference type="SUPFAM" id="SSF56235">
    <property type="entry name" value="N-terminal nucleophile aminohydrolases (Ntn hydrolases)"/>
    <property type="match status" value="1"/>
</dbReference>
<dbReference type="RefSeq" id="WP_171717879.1">
    <property type="nucleotide sequence ID" value="NZ_WHOB01000040.1"/>
</dbReference>
<dbReference type="InterPro" id="IPR033738">
    <property type="entry name" value="AsnB_N"/>
</dbReference>
<dbReference type="PANTHER" id="PTHR43284:SF1">
    <property type="entry name" value="ASPARAGINE SYNTHETASE"/>
    <property type="match status" value="1"/>
</dbReference>
<organism evidence="10 11">
    <name type="scientific">Paenibacillus phytohabitans</name>
    <dbReference type="NCBI Taxonomy" id="2654978"/>
    <lineage>
        <taxon>Bacteria</taxon>
        <taxon>Bacillati</taxon>
        <taxon>Bacillota</taxon>
        <taxon>Bacilli</taxon>
        <taxon>Bacillales</taxon>
        <taxon>Paenibacillaceae</taxon>
        <taxon>Paenibacillus</taxon>
    </lineage>
</organism>
<sequence>MSAIAGIYSMQHGPLDPELGPRLMQQLQRYPADDARAWKAEGLFLGCRSQWITPQSRNEILPYYDPERGLAIVADAIIDNRSELFGQLQVVREDRDSIPDSLLILLAYEKWGGEAPVHLVGDFAFMIWDARKRTLFGARDFSGNRTLYFRRSGREFSFCTVIHPLLALPDGQQGLNEGWISEYLASQARNDVADMFSTVYQGVEQLPPSHSVTVSAKGVSFSQYYTFRTPPPLRLRGNGEYEEAFREVFGQAVRDRLRTHLAVGANLSGGLDSGSVVSFAAEELRRRGKPLFTFSSYPLDNFTGFKLGQRVTDERPYIQETIDHVGNIQPSFLNFPDRSPYGEIDEWLDIMEMPYKFIENSYWLKGIYEQAQMKGAGVLLSGQRGNWSISWGPALDYQAKLLREFHWISFYRENKLYSRSMGASRKKMLKIVGRKVFPGLGQLISGKQEAPLELIHPEFARRTGVQEKLRELEGDASSQTVYDIRRQHFQQPHIWNVNGTAATKLSLKYRVWDRDPTNDLRVINFCLSVPEGQYVQNGVDRSLIRRAMEGRLPDKVRLNQTRRGIQGADGITRMLPQWQMFLQELREMLQDPRTSSYLNHAGLAGCLDRLGSEPAPLLIFNTDFRLLTRGLVFYRFLKRVT</sequence>